<organism evidence="7 8">
    <name type="scientific">Roseateles paludis</name>
    <dbReference type="NCBI Taxonomy" id="3145238"/>
    <lineage>
        <taxon>Bacteria</taxon>
        <taxon>Pseudomonadati</taxon>
        <taxon>Pseudomonadota</taxon>
        <taxon>Betaproteobacteria</taxon>
        <taxon>Burkholderiales</taxon>
        <taxon>Sphaerotilaceae</taxon>
        <taxon>Roseateles</taxon>
    </lineage>
</organism>
<dbReference type="CDD" id="cd07035">
    <property type="entry name" value="TPP_PYR_POX_like"/>
    <property type="match status" value="1"/>
</dbReference>
<dbReference type="PANTHER" id="PTHR18968:SF167">
    <property type="entry name" value="ACETOLACTATE SYNTHASE LARGE SUBUNIT ILVB2-RELATED"/>
    <property type="match status" value="1"/>
</dbReference>
<dbReference type="PANTHER" id="PTHR18968">
    <property type="entry name" value="THIAMINE PYROPHOSPHATE ENZYMES"/>
    <property type="match status" value="1"/>
</dbReference>
<dbReference type="InterPro" id="IPR029061">
    <property type="entry name" value="THDP-binding"/>
</dbReference>
<evidence type="ECO:0000259" key="5">
    <source>
        <dbReference type="Pfam" id="PF02775"/>
    </source>
</evidence>
<evidence type="ECO:0000313" key="7">
    <source>
        <dbReference type="EMBL" id="MEO3693074.1"/>
    </source>
</evidence>
<feature type="domain" description="Thiamine pyrophosphate enzyme N-terminal TPP-binding" evidence="6">
    <location>
        <begin position="25"/>
        <end position="138"/>
    </location>
</feature>
<dbReference type="RefSeq" id="WP_347705894.1">
    <property type="nucleotide sequence ID" value="NZ_JBDPZD010000005.1"/>
</dbReference>
<dbReference type="SUPFAM" id="SSF52518">
    <property type="entry name" value="Thiamin diphosphate-binding fold (THDP-binding)"/>
    <property type="match status" value="2"/>
</dbReference>
<accession>A0ABV0G5R3</accession>
<dbReference type="InterPro" id="IPR011766">
    <property type="entry name" value="TPP_enzyme_TPP-bd"/>
</dbReference>
<gene>
    <name evidence="7" type="ORF">ABDJ85_16505</name>
</gene>
<dbReference type="Proteomes" id="UP001495147">
    <property type="component" value="Unassembled WGS sequence"/>
</dbReference>
<comment type="similarity">
    <text evidence="1 3">Belongs to the TPP enzyme family.</text>
</comment>
<evidence type="ECO:0000256" key="1">
    <source>
        <dbReference type="ARBA" id="ARBA00007812"/>
    </source>
</evidence>
<proteinExistence type="inferred from homology"/>
<dbReference type="Pfam" id="PF02775">
    <property type="entry name" value="TPP_enzyme_C"/>
    <property type="match status" value="1"/>
</dbReference>
<feature type="domain" description="Thiamine pyrophosphate enzyme TPP-binding" evidence="5">
    <location>
        <begin position="460"/>
        <end position="590"/>
    </location>
</feature>
<dbReference type="EMBL" id="JBDPZD010000005">
    <property type="protein sequence ID" value="MEO3693074.1"/>
    <property type="molecule type" value="Genomic_DNA"/>
</dbReference>
<dbReference type="InterPro" id="IPR012001">
    <property type="entry name" value="Thiamin_PyroP_enz_TPP-bd_dom"/>
</dbReference>
<keyword evidence="2 3" id="KW-0786">Thiamine pyrophosphate</keyword>
<dbReference type="CDD" id="cd00568">
    <property type="entry name" value="TPP_enzymes"/>
    <property type="match status" value="1"/>
</dbReference>
<comment type="caution">
    <text evidence="7">The sequence shown here is derived from an EMBL/GenBank/DDBJ whole genome shotgun (WGS) entry which is preliminary data.</text>
</comment>
<dbReference type="InterPro" id="IPR012000">
    <property type="entry name" value="Thiamin_PyroP_enz_cen_dom"/>
</dbReference>
<evidence type="ECO:0000259" key="6">
    <source>
        <dbReference type="Pfam" id="PF02776"/>
    </source>
</evidence>
<dbReference type="Gene3D" id="3.40.50.1220">
    <property type="entry name" value="TPP-binding domain"/>
    <property type="match status" value="1"/>
</dbReference>
<dbReference type="InterPro" id="IPR029035">
    <property type="entry name" value="DHS-like_NAD/FAD-binding_dom"/>
</dbReference>
<evidence type="ECO:0000256" key="2">
    <source>
        <dbReference type="ARBA" id="ARBA00023052"/>
    </source>
</evidence>
<evidence type="ECO:0000256" key="3">
    <source>
        <dbReference type="RuleBase" id="RU362132"/>
    </source>
</evidence>
<dbReference type="InterPro" id="IPR045229">
    <property type="entry name" value="TPP_enz"/>
</dbReference>
<sequence length="611" mass="65344">MEALRKLVPTRVVSSVMAPETPQRDAADLIVDALEALGVEFVFGVPGGAIEPLYNALARSGRRGGPQAVVARNEQGAAYMADGYARETGRLGVCIATSGPGATNLITGVACSFDNSVPMLVLTGQPPIRNFGKGALQESSCTGINTVAMFRPCTRYNSLVSHPDQIPVKLFNAVMQAQRAPSGPSHLSIPVDILRHPMSPETEVPDFAGLLRWTPALVDVAAVEQLARLVSEAQRPVWLIGDGCGEAGSELMRLVQITEGSFVTTPDGKGFVNPRHPRFKGVFGFGGHGTAAELLSSEPDLVIALGTGFGEFNSGGWSSALLNSRLVHVDDSDENLMRSPMARLHVRGHIRSVCEQLLRLLDAPQEGALLPFQHPQMAQEAYDDMVDEPEAARQPCSPVKPQRLLATLGQRCPPHTRFVADAGNSAAWAVHYLAPQDRRSARLPRNTYLPSGQEQRTSRSSWLRVTMDFAPMGWAIGSAVGIALANRRCPVVCLTGDGSYLMNGQEITVAAELGLPVIYIVLNDGALGMVKHGQRLAGAEPIGFELPQVDFAAMAAAMGIPGQVIRSSAELDAVDFDALLARPGPTLLDVRIDGEQVPPMNLRMRTLGTAR</sequence>
<evidence type="ECO:0000313" key="8">
    <source>
        <dbReference type="Proteomes" id="UP001495147"/>
    </source>
</evidence>
<dbReference type="SUPFAM" id="SSF52467">
    <property type="entry name" value="DHS-like NAD/FAD-binding domain"/>
    <property type="match status" value="1"/>
</dbReference>
<protein>
    <submittedName>
        <fullName evidence="7">Thiamine pyrophosphate-binding protein</fullName>
    </submittedName>
</protein>
<reference evidence="7 8" key="1">
    <citation type="submission" date="2024-05" db="EMBL/GenBank/DDBJ databases">
        <title>Roseateles sp. DJS-2-20 16S ribosomal RNA gene Genome sequencing and assembly.</title>
        <authorList>
            <person name="Woo H."/>
        </authorList>
    </citation>
    <scope>NUCLEOTIDE SEQUENCE [LARGE SCALE GENOMIC DNA]</scope>
    <source>
        <strain evidence="7 8">DJS-2-20</strain>
    </source>
</reference>
<name>A0ABV0G5R3_9BURK</name>
<dbReference type="Pfam" id="PF00205">
    <property type="entry name" value="TPP_enzyme_M"/>
    <property type="match status" value="1"/>
</dbReference>
<dbReference type="Pfam" id="PF02776">
    <property type="entry name" value="TPP_enzyme_N"/>
    <property type="match status" value="1"/>
</dbReference>
<keyword evidence="8" id="KW-1185">Reference proteome</keyword>
<evidence type="ECO:0000259" key="4">
    <source>
        <dbReference type="Pfam" id="PF00205"/>
    </source>
</evidence>
<feature type="domain" description="Thiamine pyrophosphate enzyme central" evidence="4">
    <location>
        <begin position="223"/>
        <end position="357"/>
    </location>
</feature>
<dbReference type="Gene3D" id="3.40.50.970">
    <property type="match status" value="2"/>
</dbReference>